<dbReference type="SUPFAM" id="SSF52799">
    <property type="entry name" value="(Phosphotyrosine protein) phosphatases II"/>
    <property type="match status" value="1"/>
</dbReference>
<dbReference type="AlphaFoldDB" id="A0A1H5TFW3"/>
<dbReference type="InterPro" id="IPR000387">
    <property type="entry name" value="Tyr_Pase_dom"/>
</dbReference>
<dbReference type="GO" id="GO:0016791">
    <property type="term" value="F:phosphatase activity"/>
    <property type="evidence" value="ECO:0007669"/>
    <property type="project" value="UniProtKB-ARBA"/>
</dbReference>
<evidence type="ECO:0000313" key="4">
    <source>
        <dbReference type="Proteomes" id="UP000236752"/>
    </source>
</evidence>
<keyword evidence="1" id="KW-0378">Hydrolase</keyword>
<dbReference type="InterPro" id="IPR003595">
    <property type="entry name" value="Tyr_Pase_cat"/>
</dbReference>
<sequence length="170" mass="18445">MSTIHAIPVGGGILTTSSLPGRNGVYEADIEHLRDLQPSYAISLTTMAEMVAAGAEHIGADFQESGTRWEHLPILDYGVPDEAFMREWPRVSQTARQALTGKGRVVVHCKGGCGRSGMVALRLMIESGIAPDDALAQLRAIHPQAVETDEQMEWAMSAPRAPAQFVRHED</sequence>
<dbReference type="RefSeq" id="WP_103908970.1">
    <property type="nucleotide sequence ID" value="NZ_FNUZ01000001.1"/>
</dbReference>
<proteinExistence type="predicted"/>
<dbReference type="Pfam" id="PF22784">
    <property type="entry name" value="PTP-SAK"/>
    <property type="match status" value="1"/>
</dbReference>
<dbReference type="InterPro" id="IPR029021">
    <property type="entry name" value="Prot-tyrosine_phosphatase-like"/>
</dbReference>
<evidence type="ECO:0000256" key="1">
    <source>
        <dbReference type="ARBA" id="ARBA00022801"/>
    </source>
</evidence>
<dbReference type="EMBL" id="FNUZ01000001">
    <property type="protein sequence ID" value="SEF61699.1"/>
    <property type="molecule type" value="Genomic_DNA"/>
</dbReference>
<dbReference type="SMART" id="SM00404">
    <property type="entry name" value="PTPc_motif"/>
    <property type="match status" value="1"/>
</dbReference>
<gene>
    <name evidence="3" type="ORF">SAMN04488045_0605</name>
</gene>
<dbReference type="OrthoDB" id="9806482at2"/>
<name>A0A1H5TFW3_9RHOB</name>
<dbReference type="InterPro" id="IPR016130">
    <property type="entry name" value="Tyr_Pase_AS"/>
</dbReference>
<dbReference type="PROSITE" id="PS50056">
    <property type="entry name" value="TYR_PHOSPHATASE_2"/>
    <property type="match status" value="1"/>
</dbReference>
<evidence type="ECO:0000259" key="2">
    <source>
        <dbReference type="PROSITE" id="PS50056"/>
    </source>
</evidence>
<dbReference type="PROSITE" id="PS00383">
    <property type="entry name" value="TYR_PHOSPHATASE_1"/>
    <property type="match status" value="1"/>
</dbReference>
<reference evidence="3 4" key="1">
    <citation type="submission" date="2016-10" db="EMBL/GenBank/DDBJ databases">
        <authorList>
            <person name="de Groot N.N."/>
        </authorList>
    </citation>
    <scope>NUCLEOTIDE SEQUENCE [LARGE SCALE GENOMIC DNA]</scope>
    <source>
        <strain evidence="3 4">DSM 26915</strain>
    </source>
</reference>
<dbReference type="PANTHER" id="PTHR23339">
    <property type="entry name" value="TYROSINE SPECIFIC PROTEIN PHOSPHATASE AND DUAL SPECIFICITY PROTEIN PHOSPHATASE"/>
    <property type="match status" value="1"/>
</dbReference>
<keyword evidence="4" id="KW-1185">Reference proteome</keyword>
<dbReference type="Proteomes" id="UP000236752">
    <property type="component" value="Unassembled WGS sequence"/>
</dbReference>
<feature type="domain" description="Tyrosine specific protein phosphatases" evidence="2">
    <location>
        <begin position="82"/>
        <end position="153"/>
    </location>
</feature>
<dbReference type="InterPro" id="IPR057023">
    <property type="entry name" value="PTP-SAK"/>
</dbReference>
<organism evidence="3 4">
    <name type="scientific">Thalassococcus halodurans</name>
    <dbReference type="NCBI Taxonomy" id="373675"/>
    <lineage>
        <taxon>Bacteria</taxon>
        <taxon>Pseudomonadati</taxon>
        <taxon>Pseudomonadota</taxon>
        <taxon>Alphaproteobacteria</taxon>
        <taxon>Rhodobacterales</taxon>
        <taxon>Roseobacteraceae</taxon>
        <taxon>Thalassococcus</taxon>
    </lineage>
</organism>
<dbReference type="InterPro" id="IPR050561">
    <property type="entry name" value="PTP"/>
</dbReference>
<accession>A0A1H5TFW3</accession>
<evidence type="ECO:0000313" key="3">
    <source>
        <dbReference type="EMBL" id="SEF61699.1"/>
    </source>
</evidence>
<dbReference type="FunFam" id="3.90.190.10:FF:000157">
    <property type="entry name" value="Protein-tyrosine phosphatase"/>
    <property type="match status" value="1"/>
</dbReference>
<protein>
    <submittedName>
        <fullName evidence="3">Dual specificity phosphatase, catalytic domain</fullName>
    </submittedName>
</protein>
<dbReference type="Gene3D" id="3.90.190.10">
    <property type="entry name" value="Protein tyrosine phosphatase superfamily"/>
    <property type="match status" value="1"/>
</dbReference>